<dbReference type="Proteomes" id="UP000004956">
    <property type="component" value="Unassembled WGS sequence"/>
</dbReference>
<evidence type="ECO:0000256" key="2">
    <source>
        <dbReference type="ARBA" id="ARBA00022741"/>
    </source>
</evidence>
<dbReference type="SUPFAM" id="SSF52540">
    <property type="entry name" value="P-loop containing nucleoside triphosphate hydrolases"/>
    <property type="match status" value="2"/>
</dbReference>
<dbReference type="STRING" id="762967.HMPREF9440_00146"/>
<proteinExistence type="predicted"/>
<gene>
    <name evidence="5" type="ORF">HMPREF9440_00146</name>
</gene>
<organism evidence="5 6">
    <name type="scientific">Sutterella parvirubra YIT 11816</name>
    <dbReference type="NCBI Taxonomy" id="762967"/>
    <lineage>
        <taxon>Bacteria</taxon>
        <taxon>Pseudomonadati</taxon>
        <taxon>Pseudomonadota</taxon>
        <taxon>Betaproteobacteria</taxon>
        <taxon>Burkholderiales</taxon>
        <taxon>Sutterellaceae</taxon>
        <taxon>Sutterella</taxon>
    </lineage>
</organism>
<dbReference type="InterPro" id="IPR017871">
    <property type="entry name" value="ABC_transporter-like_CS"/>
</dbReference>
<dbReference type="PANTHER" id="PTHR43038:SF3">
    <property type="entry name" value="ABC TRANSPORTER G FAMILY MEMBER 20 ISOFORM X1"/>
    <property type="match status" value="1"/>
</dbReference>
<keyword evidence="2" id="KW-0547">Nucleotide-binding</keyword>
<dbReference type="GO" id="GO:0016887">
    <property type="term" value="F:ATP hydrolysis activity"/>
    <property type="evidence" value="ECO:0007669"/>
    <property type="project" value="InterPro"/>
</dbReference>
<accession>H3KBQ0</accession>
<feature type="domain" description="ABC transporter" evidence="4">
    <location>
        <begin position="368"/>
        <end position="596"/>
    </location>
</feature>
<dbReference type="AlphaFoldDB" id="H3KBQ0"/>
<sequence length="606" mass="64571">MSGTRTGPAFLEVDGLTKIWPDPKGEPFRAVDGARFTVPEPGELIALIGPDGAGKTTLLRLLAGLLRPDAGWARLTGLRPDPENAAFTTLIGFMPQKFGLYERLSVEENFELFAQLRGVGKTAAKKRFEELMTLTGLAGFEDRLAGHLSGGMKQKLGLACALAAEPRLLILDEPTVGVDPLSRRELFRIIRRMKDAGVTTILSTAYLDEAAKADRVLVLEHGRLIADVVPSAWTAGVAGRTFRLSAAQTVDAAAASVPGVPPAPSVPSVPLVRAVDPASLWLDACPRGDGLDLLAAEDGLTATSNLPDLNLHGRLSPRAPTLEDAYAAATLAHAPGTHINLHETAPAFPVRALGLAAPTSAASADDVVVARGISRLFGDFVAVEDTTFTVKRGEIFGLLGPNGAGKTTTFRMLCGLLAPTKGSVTVAGADLRTSKASARARVGYVAQKFSLYERLTVRETLRYFGESYGLSGAVLRARIGELLDGPLGPYADWRTDVLPLGAKRELAMAAALVHRPAVLFADEATSGADLASRRAFWRRIRALADAGTTTVVTTHFMEEAEYCDRFLIQDAGRVLVIGTPVEVRRSVAADTVEEAFIRIIERNRAC</sequence>
<dbReference type="GO" id="GO:0005524">
    <property type="term" value="F:ATP binding"/>
    <property type="evidence" value="ECO:0007669"/>
    <property type="project" value="UniProtKB-KW"/>
</dbReference>
<protein>
    <submittedName>
        <fullName evidence="5">ABC transporter, ATP-binding protein</fullName>
    </submittedName>
</protein>
<dbReference type="InterPro" id="IPR027417">
    <property type="entry name" value="P-loop_NTPase"/>
</dbReference>
<dbReference type="PATRIC" id="fig|762967.3.peg.129"/>
<keyword evidence="1" id="KW-0472">Membrane</keyword>
<evidence type="ECO:0000256" key="1">
    <source>
        <dbReference type="ARBA" id="ARBA00022475"/>
    </source>
</evidence>
<evidence type="ECO:0000313" key="6">
    <source>
        <dbReference type="Proteomes" id="UP000004956"/>
    </source>
</evidence>
<dbReference type="InterPro" id="IPR003593">
    <property type="entry name" value="AAA+_ATPase"/>
</dbReference>
<dbReference type="CDD" id="cd03230">
    <property type="entry name" value="ABC_DR_subfamily_A"/>
    <property type="match status" value="1"/>
</dbReference>
<evidence type="ECO:0000259" key="4">
    <source>
        <dbReference type="PROSITE" id="PS50893"/>
    </source>
</evidence>
<dbReference type="HOGENOM" id="CLU_000604_83_0_4"/>
<reference evidence="5 6" key="1">
    <citation type="submission" date="2011-11" db="EMBL/GenBank/DDBJ databases">
        <authorList>
            <person name="Weinstock G."/>
            <person name="Sodergren E."/>
            <person name="Clifton S."/>
            <person name="Fulton L."/>
            <person name="Fulton B."/>
            <person name="Courtney L."/>
            <person name="Fronick C."/>
            <person name="Harrison M."/>
            <person name="Strong C."/>
            <person name="Farmer C."/>
            <person name="Delahaunty K."/>
            <person name="Markovic C."/>
            <person name="Hall O."/>
            <person name="Minx P."/>
            <person name="Tomlinson C."/>
            <person name="Mitreva M."/>
            <person name="Hou S."/>
            <person name="Chen J."/>
            <person name="Wollam A."/>
            <person name="Pepin K.H."/>
            <person name="Johnson M."/>
            <person name="Bhonagiri V."/>
            <person name="Zhang X."/>
            <person name="Suruliraj S."/>
            <person name="Warren W."/>
            <person name="Chinwalla A."/>
            <person name="Mardis E.R."/>
            <person name="Wilson R.K."/>
        </authorList>
    </citation>
    <scope>NUCLEOTIDE SEQUENCE [LARGE SCALE GENOMIC DNA]</scope>
    <source>
        <strain evidence="5 6">YIT 11816</strain>
    </source>
</reference>
<name>H3KBQ0_9BURK</name>
<keyword evidence="6" id="KW-1185">Reference proteome</keyword>
<dbReference type="EMBL" id="AFBQ01000016">
    <property type="protein sequence ID" value="EHY32464.1"/>
    <property type="molecule type" value="Genomic_DNA"/>
</dbReference>
<dbReference type="InterPro" id="IPR003439">
    <property type="entry name" value="ABC_transporter-like_ATP-bd"/>
</dbReference>
<evidence type="ECO:0000256" key="3">
    <source>
        <dbReference type="ARBA" id="ARBA00022840"/>
    </source>
</evidence>
<keyword evidence="3 5" id="KW-0067">ATP-binding</keyword>
<keyword evidence="1" id="KW-1003">Cell membrane</keyword>
<dbReference type="Pfam" id="PF00005">
    <property type="entry name" value="ABC_tran"/>
    <property type="match status" value="2"/>
</dbReference>
<dbReference type="PROSITE" id="PS00211">
    <property type="entry name" value="ABC_TRANSPORTER_1"/>
    <property type="match status" value="1"/>
</dbReference>
<evidence type="ECO:0000313" key="5">
    <source>
        <dbReference type="EMBL" id="EHY32464.1"/>
    </source>
</evidence>
<feature type="domain" description="ABC transporter" evidence="4">
    <location>
        <begin position="11"/>
        <end position="246"/>
    </location>
</feature>
<dbReference type="PANTHER" id="PTHR43038">
    <property type="entry name" value="ATP-BINDING CASSETTE, SUB-FAMILY H, MEMBER 1"/>
    <property type="match status" value="1"/>
</dbReference>
<dbReference type="OrthoDB" id="9776369at2"/>
<comment type="caution">
    <text evidence="5">The sequence shown here is derived from an EMBL/GenBank/DDBJ whole genome shotgun (WGS) entry which is preliminary data.</text>
</comment>
<dbReference type="RefSeq" id="WP_008540496.1">
    <property type="nucleotide sequence ID" value="NZ_JH604850.1"/>
</dbReference>
<dbReference type="SMART" id="SM00382">
    <property type="entry name" value="AAA"/>
    <property type="match status" value="2"/>
</dbReference>
<dbReference type="Gene3D" id="3.40.50.300">
    <property type="entry name" value="P-loop containing nucleotide triphosphate hydrolases"/>
    <property type="match status" value="2"/>
</dbReference>
<dbReference type="PROSITE" id="PS50893">
    <property type="entry name" value="ABC_TRANSPORTER_2"/>
    <property type="match status" value="2"/>
</dbReference>